<feature type="region of interest" description="Disordered" evidence="1">
    <location>
        <begin position="1"/>
        <end position="23"/>
    </location>
</feature>
<dbReference type="AlphaFoldDB" id="A0A6B2L589"/>
<protein>
    <submittedName>
        <fullName evidence="2">Uncharacterized protein</fullName>
    </submittedName>
</protein>
<name>A0A6B2L589_9EUKA</name>
<dbReference type="EMBL" id="GIBP01003141">
    <property type="protein sequence ID" value="NDV32110.1"/>
    <property type="molecule type" value="Transcribed_RNA"/>
</dbReference>
<evidence type="ECO:0000256" key="1">
    <source>
        <dbReference type="SAM" id="MobiDB-lite"/>
    </source>
</evidence>
<accession>A0A6B2L589</accession>
<sequence length="420" mass="47415">MEGSDGMGNVEGKEMEKSLTLHTDQLEEREHNATALKEMEGDGPVVLLSEEDKETGQVKEVERDTPLVLPIEELKETVQVKEMEGNTPVVLPIEEFKETVQLKEMEGNTSVVLPTVELKENVQLKEMEEDTDAGLPTEELKEMEVLNCDRKGEEIEMEGDSSVVLPTEELKEIIELKEMDGATSLVMPTEELKEIEVVNCDRKGEVAEDSYTQQSNEMNKMEGGESSLTPPTEDTAHCSVVQPKNEEKVVNISKNGDSKEIELVNDSKSELNDHLKEMELVDDSNTDNNLEPLTQQLDEQEDEIVIEIEEDLPKDEVNLVDEVIKNMHPFSTYEELIHVIQALLKQLPDHEIPLTRPSAPPTPLTPPQQLSMYSKITLPKQTIHNILNQQLTTQSLFATMSIHKLQEGVNRKVWFQNDVL</sequence>
<evidence type="ECO:0000313" key="2">
    <source>
        <dbReference type="EMBL" id="NDV32110.1"/>
    </source>
</evidence>
<reference evidence="2" key="1">
    <citation type="journal article" date="2020" name="J. Eukaryot. Microbiol.">
        <title>De novo Sequencing, Assembly and Annotation of the Transcriptome for the Free-Living Testate Amoeba Arcella intermedia.</title>
        <authorList>
            <person name="Ribeiro G.M."/>
            <person name="Porfirio-Sousa A.L."/>
            <person name="Maurer-Alcala X.X."/>
            <person name="Katz L.A."/>
            <person name="Lahr D.J.G."/>
        </authorList>
    </citation>
    <scope>NUCLEOTIDE SEQUENCE</scope>
</reference>
<organism evidence="2">
    <name type="scientific">Arcella intermedia</name>
    <dbReference type="NCBI Taxonomy" id="1963864"/>
    <lineage>
        <taxon>Eukaryota</taxon>
        <taxon>Amoebozoa</taxon>
        <taxon>Tubulinea</taxon>
        <taxon>Elardia</taxon>
        <taxon>Arcellinida</taxon>
        <taxon>Sphaerothecina</taxon>
        <taxon>Arcellidae</taxon>
        <taxon>Arcella</taxon>
    </lineage>
</organism>
<feature type="region of interest" description="Disordered" evidence="1">
    <location>
        <begin position="210"/>
        <end position="231"/>
    </location>
</feature>
<proteinExistence type="predicted"/>
<feature type="compositionally biased region" description="Basic and acidic residues" evidence="1">
    <location>
        <begin position="11"/>
        <end position="23"/>
    </location>
</feature>